<feature type="transmembrane region" description="Helical" evidence="2">
    <location>
        <begin position="239"/>
        <end position="257"/>
    </location>
</feature>
<dbReference type="Pfam" id="PF10101">
    <property type="entry name" value="DUF2339"/>
    <property type="match status" value="1"/>
</dbReference>
<feature type="transmembrane region" description="Helical" evidence="2">
    <location>
        <begin position="886"/>
        <end position="903"/>
    </location>
</feature>
<feature type="transmembrane region" description="Helical" evidence="2">
    <location>
        <begin position="697"/>
        <end position="714"/>
    </location>
</feature>
<dbReference type="EMBL" id="JAIGNK010000002">
    <property type="protein sequence ID" value="MBX7458170.1"/>
    <property type="molecule type" value="Genomic_DNA"/>
</dbReference>
<feature type="transmembrane region" description="Helical" evidence="2">
    <location>
        <begin position="855"/>
        <end position="874"/>
    </location>
</feature>
<feature type="transmembrane region" description="Helical" evidence="2">
    <location>
        <begin position="786"/>
        <end position="804"/>
    </location>
</feature>
<sequence length="968" mass="103526">MLWLIVIGLVVACVLLFQRMKSTEQRLGELEKRHTEQMWRLHALASSSAPPGEVEKAVEDEPEPFEEPESVTAPAVTLRRSEEPVVTTEPPAPQPPQRQEPVETVIEDAPAPSRLSLDFEDIFGRRLPIWAGGITLAIAGVFLVRYSIEAGLLTPQVRVALSFIFGIVLLAGAEMAYRFEDRVRDERVRQALAGAGLATLYAAFYLAGTQYELIGQTFAFLGLAGVTALAIFLSYRFGLPSAVLGLVGGFAAPALVGGEDANLPMLALYLALVTGGLTQTANRQKRSWLGLGALAGGLGWGALLLLGGDYDFSDILALGLYFIVLGTLVPALLDIDTFEQPVRLAAAGFAGLQLAVLVDAGGYQPLAWGLYLLLGAALAWFGWHKPGMRAGSAMAAAIGIVLLQLWPSPDPLFFTLVAASLAALFAGVPLGLLRLKDGGALEAMSVAAVTLAIGLVTLWTFETYDRDVVRLAEGVGLLALAALSAAAAFVLWPRKVKGELAANLASAGLLAFLASVALLPDVALPFSASAIALGLAYLLRERANDSRSLASLLWMAAIGTLLVLPVTDTPFTEIEDLWQGVGEVSILSFLRWLAAALPFAAIALVRNEGQVRAAAEFTGGLVLFAALAQLLPPIWLVWITAALVVGVRFVLPKRSFAALALIICMALWAILPVGEWLSEALRALAGEPLLVTYLPSLRETVGFILPLAIALGATRLRIASYFEQPLALFWFALPLALVVAHTLFKQLFHLDSLPDFAAKGLAERTLWQALLLAIGWGMWTGLKDRILATAFAGAAFAHFAWFSLLLHNPLCAHQAVGPVPLANLALASYAVGIGALVSARLWWPEWRRATDSAIMALATLGAMTLLRQVFAGTYLDTLPMSQTEDLLRSFVGIVLAIAFLLIGSMREERLWRIGSLVLMTSTVLKVFIVDTAGLEGLLRIASFVALGASLIGIGWFYSRQLKAAPSEQ</sequence>
<reference evidence="3 4" key="1">
    <citation type="submission" date="2021-08" db="EMBL/GenBank/DDBJ databases">
        <title>Comparative Genomics Analysis of the Genus Qipengyuania Reveals Extensive Genetic Diversity and Metabolic Versatility, Including the Description of Fifteen Novel Species.</title>
        <authorList>
            <person name="Liu Y."/>
        </authorList>
    </citation>
    <scope>NUCLEOTIDE SEQUENCE [LARGE SCALE GENOMIC DNA]</scope>
    <source>
        <strain evidence="3 4">1NDH17</strain>
    </source>
</reference>
<evidence type="ECO:0000313" key="3">
    <source>
        <dbReference type="EMBL" id="MBX7458170.1"/>
    </source>
</evidence>
<dbReference type="PIRSF" id="PIRSF035905">
    <property type="entry name" value="UCP035905_mp"/>
    <property type="match status" value="1"/>
</dbReference>
<dbReference type="InterPro" id="IPR019286">
    <property type="entry name" value="DUF2339_TM"/>
</dbReference>
<evidence type="ECO:0000256" key="2">
    <source>
        <dbReference type="SAM" id="Phobius"/>
    </source>
</evidence>
<feature type="transmembrane region" description="Helical" evidence="2">
    <location>
        <begin position="366"/>
        <end position="383"/>
    </location>
</feature>
<feature type="transmembrane region" description="Helical" evidence="2">
    <location>
        <begin position="160"/>
        <end position="179"/>
    </location>
</feature>
<feature type="transmembrane region" description="Helical" evidence="2">
    <location>
        <begin position="213"/>
        <end position="232"/>
    </location>
</feature>
<name>A0ABS7J1I1_9SPHN</name>
<feature type="transmembrane region" description="Helical" evidence="2">
    <location>
        <begin position="440"/>
        <end position="459"/>
    </location>
</feature>
<feature type="transmembrane region" description="Helical" evidence="2">
    <location>
        <begin position="312"/>
        <end position="333"/>
    </location>
</feature>
<feature type="transmembrane region" description="Helical" evidence="2">
    <location>
        <begin position="586"/>
        <end position="604"/>
    </location>
</feature>
<feature type="transmembrane region" description="Helical" evidence="2">
    <location>
        <begin position="390"/>
        <end position="406"/>
    </location>
</feature>
<keyword evidence="4" id="KW-1185">Reference proteome</keyword>
<feature type="transmembrane region" description="Helical" evidence="2">
    <location>
        <begin position="824"/>
        <end position="843"/>
    </location>
</feature>
<keyword evidence="2" id="KW-0472">Membrane</keyword>
<feature type="transmembrane region" description="Helical" evidence="2">
    <location>
        <begin position="548"/>
        <end position="566"/>
    </location>
</feature>
<feature type="transmembrane region" description="Helical" evidence="2">
    <location>
        <begin position="500"/>
        <end position="517"/>
    </location>
</feature>
<dbReference type="InterPro" id="IPR014600">
    <property type="entry name" value="UCP035905_mem"/>
</dbReference>
<comment type="caution">
    <text evidence="3">The sequence shown here is derived from an EMBL/GenBank/DDBJ whole genome shotgun (WGS) entry which is preliminary data.</text>
</comment>
<feature type="region of interest" description="Disordered" evidence="1">
    <location>
        <begin position="47"/>
        <end position="101"/>
    </location>
</feature>
<feature type="transmembrane region" description="Helical" evidence="2">
    <location>
        <begin position="288"/>
        <end position="306"/>
    </location>
</feature>
<feature type="transmembrane region" description="Helical" evidence="2">
    <location>
        <begin position="611"/>
        <end position="628"/>
    </location>
</feature>
<keyword evidence="2" id="KW-0812">Transmembrane</keyword>
<gene>
    <name evidence="3" type="ORF">K3152_07920</name>
</gene>
<feature type="transmembrane region" description="Helical" evidence="2">
    <location>
        <begin position="191"/>
        <end position="207"/>
    </location>
</feature>
<feature type="transmembrane region" description="Helical" evidence="2">
    <location>
        <begin position="523"/>
        <end position="539"/>
    </location>
</feature>
<dbReference type="Proteomes" id="UP000783253">
    <property type="component" value="Unassembled WGS sequence"/>
</dbReference>
<feature type="transmembrane region" description="Helical" evidence="2">
    <location>
        <begin position="658"/>
        <end position="677"/>
    </location>
</feature>
<feature type="transmembrane region" description="Helical" evidence="2">
    <location>
        <begin position="471"/>
        <end position="493"/>
    </location>
</feature>
<evidence type="ECO:0000256" key="1">
    <source>
        <dbReference type="SAM" id="MobiDB-lite"/>
    </source>
</evidence>
<organism evidence="3 4">
    <name type="scientific">Qipengyuania polymorpha</name>
    <dbReference type="NCBI Taxonomy" id="2867234"/>
    <lineage>
        <taxon>Bacteria</taxon>
        <taxon>Pseudomonadati</taxon>
        <taxon>Pseudomonadota</taxon>
        <taxon>Alphaproteobacteria</taxon>
        <taxon>Sphingomonadales</taxon>
        <taxon>Erythrobacteraceae</taxon>
        <taxon>Qipengyuania</taxon>
    </lineage>
</organism>
<feature type="transmembrane region" description="Helical" evidence="2">
    <location>
        <begin position="634"/>
        <end position="651"/>
    </location>
</feature>
<feature type="transmembrane region" description="Helical" evidence="2">
    <location>
        <begin position="412"/>
        <end position="433"/>
    </location>
</feature>
<accession>A0ABS7J1I1</accession>
<keyword evidence="2" id="KW-1133">Transmembrane helix</keyword>
<feature type="transmembrane region" description="Helical" evidence="2">
    <location>
        <begin position="910"/>
        <end position="928"/>
    </location>
</feature>
<dbReference type="PANTHER" id="PTHR38434">
    <property type="entry name" value="BLL2549 PROTEIN"/>
    <property type="match status" value="1"/>
</dbReference>
<proteinExistence type="predicted"/>
<feature type="transmembrane region" description="Helical" evidence="2">
    <location>
        <begin position="127"/>
        <end position="148"/>
    </location>
</feature>
<dbReference type="PANTHER" id="PTHR38434:SF1">
    <property type="entry name" value="BLL2549 PROTEIN"/>
    <property type="match status" value="1"/>
</dbReference>
<evidence type="ECO:0000313" key="4">
    <source>
        <dbReference type="Proteomes" id="UP000783253"/>
    </source>
</evidence>
<feature type="transmembrane region" description="Helical" evidence="2">
    <location>
        <begin position="726"/>
        <end position="744"/>
    </location>
</feature>
<protein>
    <submittedName>
        <fullName evidence="3">DUF2339 domain-containing protein</fullName>
    </submittedName>
</protein>
<feature type="compositionally biased region" description="Acidic residues" evidence="1">
    <location>
        <begin position="60"/>
        <end position="69"/>
    </location>
</feature>
<feature type="transmembrane region" description="Helical" evidence="2">
    <location>
        <begin position="940"/>
        <end position="958"/>
    </location>
</feature>
<feature type="transmembrane region" description="Helical" evidence="2">
    <location>
        <begin position="764"/>
        <end position="779"/>
    </location>
</feature>